<name>A0ABR2SEZ6_9ROSI</name>
<reference evidence="3 4" key="1">
    <citation type="journal article" date="2024" name="G3 (Bethesda)">
        <title>Genome assembly of Hibiscus sabdariffa L. provides insights into metabolisms of medicinal natural products.</title>
        <authorList>
            <person name="Kim T."/>
        </authorList>
    </citation>
    <scope>NUCLEOTIDE SEQUENCE [LARGE SCALE GENOMIC DNA]</scope>
    <source>
        <strain evidence="3">TK-2024</strain>
        <tissue evidence="3">Old leaves</tissue>
    </source>
</reference>
<protein>
    <submittedName>
        <fullName evidence="3">Uncharacterized protein</fullName>
    </submittedName>
</protein>
<feature type="transmembrane region" description="Helical" evidence="2">
    <location>
        <begin position="79"/>
        <end position="99"/>
    </location>
</feature>
<keyword evidence="2" id="KW-0812">Transmembrane</keyword>
<keyword evidence="2" id="KW-0472">Membrane</keyword>
<evidence type="ECO:0000256" key="2">
    <source>
        <dbReference type="SAM" id="Phobius"/>
    </source>
</evidence>
<dbReference type="PANTHER" id="PTHR11206">
    <property type="entry name" value="MULTIDRUG RESISTANCE PROTEIN"/>
    <property type="match status" value="1"/>
</dbReference>
<keyword evidence="4" id="KW-1185">Reference proteome</keyword>
<dbReference type="EMBL" id="JBBPBN010000015">
    <property type="protein sequence ID" value="KAK9023497.1"/>
    <property type="molecule type" value="Genomic_DNA"/>
</dbReference>
<comment type="similarity">
    <text evidence="1">Belongs to the multi antimicrobial extrusion (MATE) (TC 2.A.66.1) family.</text>
</comment>
<dbReference type="Pfam" id="PF01554">
    <property type="entry name" value="MatE"/>
    <property type="match status" value="2"/>
</dbReference>
<feature type="transmembrane region" description="Helical" evidence="2">
    <location>
        <begin position="148"/>
        <end position="171"/>
    </location>
</feature>
<evidence type="ECO:0000313" key="4">
    <source>
        <dbReference type="Proteomes" id="UP001396334"/>
    </source>
</evidence>
<proteinExistence type="inferred from homology"/>
<keyword evidence="2" id="KW-1133">Transmembrane helix</keyword>
<feature type="transmembrane region" description="Helical" evidence="2">
    <location>
        <begin position="257"/>
        <end position="279"/>
    </location>
</feature>
<gene>
    <name evidence="3" type="ORF">V6N11_003715</name>
</gene>
<dbReference type="InterPro" id="IPR002528">
    <property type="entry name" value="MATE_fam"/>
</dbReference>
<evidence type="ECO:0000256" key="1">
    <source>
        <dbReference type="ARBA" id="ARBA00010199"/>
    </source>
</evidence>
<accession>A0ABR2SEZ6</accession>
<feature type="transmembrane region" description="Helical" evidence="2">
    <location>
        <begin position="119"/>
        <end position="136"/>
    </location>
</feature>
<dbReference type="Proteomes" id="UP001396334">
    <property type="component" value="Unassembled WGS sequence"/>
</dbReference>
<evidence type="ECO:0000313" key="3">
    <source>
        <dbReference type="EMBL" id="KAK9023497.1"/>
    </source>
</evidence>
<organism evidence="3 4">
    <name type="scientific">Hibiscus sabdariffa</name>
    <name type="common">roselle</name>
    <dbReference type="NCBI Taxonomy" id="183260"/>
    <lineage>
        <taxon>Eukaryota</taxon>
        <taxon>Viridiplantae</taxon>
        <taxon>Streptophyta</taxon>
        <taxon>Embryophyta</taxon>
        <taxon>Tracheophyta</taxon>
        <taxon>Spermatophyta</taxon>
        <taxon>Magnoliopsida</taxon>
        <taxon>eudicotyledons</taxon>
        <taxon>Gunneridae</taxon>
        <taxon>Pentapetalae</taxon>
        <taxon>rosids</taxon>
        <taxon>malvids</taxon>
        <taxon>Malvales</taxon>
        <taxon>Malvaceae</taxon>
        <taxon>Malvoideae</taxon>
        <taxon>Hibiscus</taxon>
    </lineage>
</organism>
<feature type="transmembrane region" description="Helical" evidence="2">
    <location>
        <begin position="227"/>
        <end position="251"/>
    </location>
</feature>
<sequence length="299" mass="32614">MSGPLNTEASSGRNSEGTNARCWNKVIDFAEAKFAGHLGDVELAGSTLANSWATTGLSGALETLCGQCFGAKMYKMLGIYLQTPCIISLFFSIVISIWWFFTKPIFVLLHQDPEISRMAALYMKFLIPGLFAYGFLQNILRFIQTQSIVIPFVLFSAIPFGIHFGIVHGLVNKTSLGVRGAAMAASISIWLSFLSLAMYVVFANKFKNTWKGSSLESFHYIVSNSKLAIPSAAMVCLEFWAFEILVFLAGLMPNSEITTSLIAICVTTESIAYVITYGLSAAVSIRVSNELGVVLTSSR</sequence>
<comment type="caution">
    <text evidence="3">The sequence shown here is derived from an EMBL/GenBank/DDBJ whole genome shotgun (WGS) entry which is preliminary data.</text>
</comment>
<feature type="transmembrane region" description="Helical" evidence="2">
    <location>
        <begin position="183"/>
        <end position="206"/>
    </location>
</feature>